<dbReference type="GO" id="GO:0005829">
    <property type="term" value="C:cytosol"/>
    <property type="evidence" value="ECO:0007669"/>
    <property type="project" value="TreeGrafter"/>
</dbReference>
<evidence type="ECO:0000256" key="5">
    <source>
        <dbReference type="ARBA" id="ARBA00014422"/>
    </source>
</evidence>
<dbReference type="GO" id="GO:0030976">
    <property type="term" value="F:thiamine pyrophosphate binding"/>
    <property type="evidence" value="ECO:0007669"/>
    <property type="project" value="InterPro"/>
</dbReference>
<accession>A0AAD6G9X2</accession>
<dbReference type="InterPro" id="IPR047213">
    <property type="entry name" value="TPP_PYR_PDC_IPDC-like"/>
</dbReference>
<reference evidence="17 18" key="1">
    <citation type="journal article" date="2023" name="IMA Fungus">
        <title>Comparative genomic study of the Penicillium genus elucidates a diverse pangenome and 15 lateral gene transfer events.</title>
        <authorList>
            <person name="Petersen C."/>
            <person name="Sorensen T."/>
            <person name="Nielsen M.R."/>
            <person name="Sondergaard T.E."/>
            <person name="Sorensen J.L."/>
            <person name="Fitzpatrick D.A."/>
            <person name="Frisvad J.C."/>
            <person name="Nielsen K.L."/>
        </authorList>
    </citation>
    <scope>NUCLEOTIDE SEQUENCE [LARGE SCALE GENOMIC DNA]</scope>
    <source>
        <strain evidence="17 18">IBT 35679</strain>
    </source>
</reference>
<feature type="binding site" evidence="12">
    <location>
        <position position="502"/>
    </location>
    <ligand>
        <name>Mg(2+)</name>
        <dbReference type="ChEBI" id="CHEBI:18420"/>
    </ligand>
</feature>
<dbReference type="EMBL" id="JAQIZZ010000008">
    <property type="protein sequence ID" value="KAJ5523939.1"/>
    <property type="molecule type" value="Genomic_DNA"/>
</dbReference>
<sequence length="601" mass="65637">MHLVEYLFRRIHEVNIRSVFGVPGDFNLTALDYVEKCGLQWVGNVNELNAGYAADGYARIKGMSVIVTTLGVGELSALNAIAGASAELVPIIHIVGFPSTAIQEKKLPVHHTLADGDFELFMKMSERISAAAVLLKDPLEATRMIDETITDCYRSSKPVYIGLPMDLVQAESDPSPLEKPLLLRPLPTNSTAAEETAVNKIRESLIKAESPVIIVDSLAGRYEGLHVTRSFVEKSNIPCFSFPMAKGIINESLPNFRGIYAGDVSNPGVQKAIQSSDLILLIGSRPSDLNTGAFKCDVPDVDTIVFHRDTVELGEETYSNILMENVLGKISDAISVSASNTASNSPFSSLLSSPASSAGANAPKISLDESGSLFKSEKADTSADSIPLSQEWLWPRISSWLEEDDIVAMDAGTSAFGGIWSQHPRGAQSLFQLLWCSIGFALGATVGAAIAAREQFKESETKQKRRTILFTGDGSLQMTAQEISTLVRQELGVVIFVICNDGYTIERFIHGWEKSYNDIQPWDYKLLPQVFSPKPDSVRTYSVRTRGELEAILTDDQFGPADNFSEEQPEPLRLVEVHMDKHDAPQTIPDMITALHGKIAT</sequence>
<feature type="binding site" evidence="11">
    <location>
        <position position="153"/>
    </location>
    <ligand>
        <name>pyruvate</name>
        <dbReference type="ChEBI" id="CHEBI:15361"/>
        <label>2</label>
        <note>allosteric activator</note>
    </ligand>
</feature>
<dbReference type="InterPro" id="IPR011766">
    <property type="entry name" value="TPP_enzyme_TPP-bd"/>
</dbReference>
<dbReference type="GO" id="GO:0005634">
    <property type="term" value="C:nucleus"/>
    <property type="evidence" value="ECO:0007669"/>
    <property type="project" value="TreeGrafter"/>
</dbReference>
<organism evidence="17 18">
    <name type="scientific">Penicillium frequentans</name>
    <dbReference type="NCBI Taxonomy" id="3151616"/>
    <lineage>
        <taxon>Eukaryota</taxon>
        <taxon>Fungi</taxon>
        <taxon>Dikarya</taxon>
        <taxon>Ascomycota</taxon>
        <taxon>Pezizomycotina</taxon>
        <taxon>Eurotiomycetes</taxon>
        <taxon>Eurotiomycetidae</taxon>
        <taxon>Eurotiales</taxon>
        <taxon>Aspergillaceae</taxon>
        <taxon>Penicillium</taxon>
    </lineage>
</organism>
<evidence type="ECO:0000259" key="14">
    <source>
        <dbReference type="Pfam" id="PF00205"/>
    </source>
</evidence>
<dbReference type="PIRSF" id="PIRSF036565">
    <property type="entry name" value="Pyruvt_ip_decrb"/>
    <property type="match status" value="1"/>
</dbReference>
<feature type="binding site" evidence="11">
    <location>
        <position position="25"/>
    </location>
    <ligand>
        <name>pyruvate</name>
        <dbReference type="ChEBI" id="CHEBI:15361"/>
        <label>1</label>
        <note>substrate; ligand shared between two neighboring subunits</note>
    </ligand>
</feature>
<dbReference type="AlphaFoldDB" id="A0AAD6G9X2"/>
<dbReference type="GO" id="GO:0004737">
    <property type="term" value="F:pyruvate decarboxylase activity"/>
    <property type="evidence" value="ECO:0007669"/>
    <property type="project" value="UniProtKB-EC"/>
</dbReference>
<dbReference type="InterPro" id="IPR047214">
    <property type="entry name" value="TPP_PDC_IPDC"/>
</dbReference>
<evidence type="ECO:0000313" key="18">
    <source>
        <dbReference type="Proteomes" id="UP001220324"/>
    </source>
</evidence>
<evidence type="ECO:0000256" key="7">
    <source>
        <dbReference type="ARBA" id="ARBA00022793"/>
    </source>
</evidence>
<evidence type="ECO:0000256" key="12">
    <source>
        <dbReference type="PIRSR" id="PIRSR036565-2"/>
    </source>
</evidence>
<keyword evidence="6 12" id="KW-0479">Metal-binding</keyword>
<evidence type="ECO:0000256" key="9">
    <source>
        <dbReference type="ARBA" id="ARBA00023052"/>
    </source>
</evidence>
<keyword evidence="10" id="KW-0456">Lyase</keyword>
<evidence type="ECO:0000256" key="3">
    <source>
        <dbReference type="ARBA" id="ARBA00007812"/>
    </source>
</evidence>
<protein>
    <recommendedName>
        <fullName evidence="5">Pyruvate decarboxylase</fullName>
        <ecNumber evidence="4">4.1.1.1</ecNumber>
    </recommendedName>
</protein>
<comment type="similarity">
    <text evidence="3 13">Belongs to the TPP enzyme family.</text>
</comment>
<dbReference type="CDD" id="cd02005">
    <property type="entry name" value="TPP_PDC_IPDC"/>
    <property type="match status" value="1"/>
</dbReference>
<comment type="cofactor">
    <cofactor evidence="12">
        <name>Mg(2+)</name>
        <dbReference type="ChEBI" id="CHEBI:18420"/>
    </cofactor>
    <text evidence="12">Binds 1 Mg(2+) per subunit.</text>
</comment>
<feature type="binding site" evidence="11">
    <location>
        <position position="111"/>
    </location>
    <ligand>
        <name>pyruvate</name>
        <dbReference type="ChEBI" id="CHEBI:15361"/>
        <label>1</label>
        <note>substrate; ligand shared between two neighboring subunits</note>
    </ligand>
</feature>
<feature type="domain" description="Thiamine pyrophosphate enzyme central" evidence="14">
    <location>
        <begin position="199"/>
        <end position="317"/>
    </location>
</feature>
<dbReference type="Pfam" id="PF00205">
    <property type="entry name" value="TPP_enzyme_M"/>
    <property type="match status" value="1"/>
</dbReference>
<dbReference type="Pfam" id="PF02775">
    <property type="entry name" value="TPP_enzyme_C"/>
    <property type="match status" value="1"/>
</dbReference>
<dbReference type="EC" id="4.1.1.1" evidence="4"/>
<feature type="domain" description="Thiamine pyrophosphate enzyme N-terminal TPP-binding" evidence="16">
    <location>
        <begin position="1"/>
        <end position="105"/>
    </location>
</feature>
<keyword evidence="18" id="KW-1185">Reference proteome</keyword>
<dbReference type="SUPFAM" id="SSF52518">
    <property type="entry name" value="Thiamin diphosphate-binding fold (THDP-binding)"/>
    <property type="match status" value="2"/>
</dbReference>
<dbReference type="Gene3D" id="3.40.50.1220">
    <property type="entry name" value="TPP-binding domain"/>
    <property type="match status" value="1"/>
</dbReference>
<evidence type="ECO:0000256" key="8">
    <source>
        <dbReference type="ARBA" id="ARBA00022842"/>
    </source>
</evidence>
<evidence type="ECO:0000256" key="11">
    <source>
        <dbReference type="PIRSR" id="PIRSR036565-1"/>
    </source>
</evidence>
<comment type="catalytic activity">
    <reaction evidence="1">
        <text>a 2-oxocarboxylate + H(+) = an aldehyde + CO2</text>
        <dbReference type="Rhea" id="RHEA:11628"/>
        <dbReference type="ChEBI" id="CHEBI:15378"/>
        <dbReference type="ChEBI" id="CHEBI:16526"/>
        <dbReference type="ChEBI" id="CHEBI:17478"/>
        <dbReference type="ChEBI" id="CHEBI:35179"/>
        <dbReference type="EC" id="4.1.1.1"/>
    </reaction>
</comment>
<dbReference type="GO" id="GO:0000287">
    <property type="term" value="F:magnesium ion binding"/>
    <property type="evidence" value="ECO:0007669"/>
    <property type="project" value="InterPro"/>
</dbReference>
<dbReference type="FunFam" id="3.40.50.970:FF:000024">
    <property type="entry name" value="Pyruvate decarboxylase isozyme"/>
    <property type="match status" value="1"/>
</dbReference>
<dbReference type="PANTHER" id="PTHR43452:SF30">
    <property type="entry name" value="PYRUVATE DECARBOXYLASE ISOZYME 1-RELATED"/>
    <property type="match status" value="1"/>
</dbReference>
<dbReference type="InterPro" id="IPR029035">
    <property type="entry name" value="DHS-like_NAD/FAD-binding_dom"/>
</dbReference>
<dbReference type="FunFam" id="3.40.50.970:FF:000019">
    <property type="entry name" value="Pyruvate decarboxylase isozyme"/>
    <property type="match status" value="1"/>
</dbReference>
<dbReference type="Gene3D" id="3.40.50.970">
    <property type="match status" value="2"/>
</dbReference>
<evidence type="ECO:0000256" key="2">
    <source>
        <dbReference type="ARBA" id="ARBA00001964"/>
    </source>
</evidence>
<dbReference type="InterPro" id="IPR012001">
    <property type="entry name" value="Thiamin_PyroP_enz_TPP-bd_dom"/>
</dbReference>
<keyword evidence="8 12" id="KW-0460">Magnesium</keyword>
<evidence type="ECO:0000256" key="6">
    <source>
        <dbReference type="ARBA" id="ARBA00022723"/>
    </source>
</evidence>
<evidence type="ECO:0000256" key="13">
    <source>
        <dbReference type="RuleBase" id="RU362132"/>
    </source>
</evidence>
<evidence type="ECO:0000259" key="15">
    <source>
        <dbReference type="Pfam" id="PF02775"/>
    </source>
</evidence>
<dbReference type="CDD" id="cd07038">
    <property type="entry name" value="TPP_PYR_PDC_IPDC_like"/>
    <property type="match status" value="1"/>
</dbReference>
<dbReference type="InterPro" id="IPR012110">
    <property type="entry name" value="PDC/IPDC-like"/>
</dbReference>
<keyword evidence="9 13" id="KW-0786">Thiamine pyrophosphate</keyword>
<dbReference type="InterPro" id="IPR012000">
    <property type="entry name" value="Thiamin_PyroP_enz_cen_dom"/>
</dbReference>
<dbReference type="Pfam" id="PF02776">
    <property type="entry name" value="TPP_enzyme_N"/>
    <property type="match status" value="1"/>
</dbReference>
<evidence type="ECO:0000313" key="17">
    <source>
        <dbReference type="EMBL" id="KAJ5523939.1"/>
    </source>
</evidence>
<feature type="domain" description="Thiamine pyrophosphate enzyme TPP-binding" evidence="15">
    <location>
        <begin position="422"/>
        <end position="508"/>
    </location>
</feature>
<feature type="binding site" evidence="11">
    <location>
        <position position="506"/>
    </location>
    <ligand>
        <name>pyruvate</name>
        <dbReference type="ChEBI" id="CHEBI:15361"/>
        <label>1</label>
        <note>substrate; ligand shared between two neighboring subunits</note>
    </ligand>
</feature>
<keyword evidence="7" id="KW-0210">Decarboxylase</keyword>
<dbReference type="Proteomes" id="UP001220324">
    <property type="component" value="Unassembled WGS sequence"/>
</dbReference>
<evidence type="ECO:0000259" key="16">
    <source>
        <dbReference type="Pfam" id="PF02776"/>
    </source>
</evidence>
<name>A0AAD6G9X2_9EURO</name>
<gene>
    <name evidence="17" type="ORF">N7494_010589</name>
</gene>
<comment type="caution">
    <text evidence="17">The sequence shown here is derived from an EMBL/GenBank/DDBJ whole genome shotgun (WGS) entry which is preliminary data.</text>
</comment>
<proteinExistence type="inferred from homology"/>
<feature type="binding site" evidence="12">
    <location>
        <position position="500"/>
    </location>
    <ligand>
        <name>Mg(2+)</name>
        <dbReference type="ChEBI" id="CHEBI:18420"/>
    </ligand>
</feature>
<feature type="binding site" evidence="12">
    <location>
        <position position="473"/>
    </location>
    <ligand>
        <name>Mg(2+)</name>
        <dbReference type="ChEBI" id="CHEBI:18420"/>
    </ligand>
</feature>
<dbReference type="PANTHER" id="PTHR43452">
    <property type="entry name" value="PYRUVATE DECARBOXYLASE"/>
    <property type="match status" value="1"/>
</dbReference>
<comment type="cofactor">
    <cofactor evidence="2">
        <name>thiamine diphosphate</name>
        <dbReference type="ChEBI" id="CHEBI:58937"/>
    </cofactor>
</comment>
<evidence type="ECO:0000256" key="4">
    <source>
        <dbReference type="ARBA" id="ARBA00013202"/>
    </source>
</evidence>
<dbReference type="SUPFAM" id="SSF52467">
    <property type="entry name" value="DHS-like NAD/FAD-binding domain"/>
    <property type="match status" value="1"/>
</dbReference>
<dbReference type="GO" id="GO:0000949">
    <property type="term" value="P:aromatic amino acid family catabolic process to alcohol via Ehrlich pathway"/>
    <property type="evidence" value="ECO:0007669"/>
    <property type="project" value="TreeGrafter"/>
</dbReference>
<evidence type="ECO:0000256" key="1">
    <source>
        <dbReference type="ARBA" id="ARBA00001041"/>
    </source>
</evidence>
<dbReference type="InterPro" id="IPR029061">
    <property type="entry name" value="THDP-binding"/>
</dbReference>
<evidence type="ECO:0000256" key="10">
    <source>
        <dbReference type="ARBA" id="ARBA00023239"/>
    </source>
</evidence>